<feature type="compositionally biased region" description="Low complexity" evidence="3">
    <location>
        <begin position="218"/>
        <end position="230"/>
    </location>
</feature>
<dbReference type="AlphaFoldDB" id="A0A8C5PAM9"/>
<feature type="region of interest" description="Disordered" evidence="3">
    <location>
        <begin position="19"/>
        <end position="38"/>
    </location>
</feature>
<feature type="compositionally biased region" description="Polar residues" evidence="3">
    <location>
        <begin position="98"/>
        <end position="115"/>
    </location>
</feature>
<feature type="compositionally biased region" description="Polar residues" evidence="3">
    <location>
        <begin position="178"/>
        <end position="190"/>
    </location>
</feature>
<evidence type="ECO:0000256" key="1">
    <source>
        <dbReference type="ARBA" id="ARBA00023054"/>
    </source>
</evidence>
<proteinExistence type="predicted"/>
<organism evidence="5 6">
    <name type="scientific">Leptobrachium leishanense</name>
    <name type="common">Leishan spiny toad</name>
    <dbReference type="NCBI Taxonomy" id="445787"/>
    <lineage>
        <taxon>Eukaryota</taxon>
        <taxon>Metazoa</taxon>
        <taxon>Chordata</taxon>
        <taxon>Craniata</taxon>
        <taxon>Vertebrata</taxon>
        <taxon>Euteleostomi</taxon>
        <taxon>Amphibia</taxon>
        <taxon>Batrachia</taxon>
        <taxon>Anura</taxon>
        <taxon>Pelobatoidea</taxon>
        <taxon>Megophryidae</taxon>
        <taxon>Leptobrachium</taxon>
    </lineage>
</organism>
<feature type="coiled-coil region" evidence="2">
    <location>
        <begin position="576"/>
        <end position="922"/>
    </location>
</feature>
<feature type="compositionally biased region" description="Low complexity" evidence="3">
    <location>
        <begin position="470"/>
        <end position="483"/>
    </location>
</feature>
<dbReference type="PANTHER" id="PTHR46349">
    <property type="entry name" value="CINGULIN-LIKE PROTEIN 1-RELATED"/>
    <property type="match status" value="1"/>
</dbReference>
<name>A0A8C5PAM9_9ANUR</name>
<feature type="region of interest" description="Disordered" evidence="3">
    <location>
        <begin position="463"/>
        <end position="508"/>
    </location>
</feature>
<keyword evidence="6" id="KW-1185">Reference proteome</keyword>
<feature type="compositionally biased region" description="Low complexity" evidence="3">
    <location>
        <begin position="264"/>
        <end position="275"/>
    </location>
</feature>
<feature type="compositionally biased region" description="Basic residues" evidence="3">
    <location>
        <begin position="335"/>
        <end position="344"/>
    </location>
</feature>
<dbReference type="Pfam" id="PF01576">
    <property type="entry name" value="Myosin_tail_1"/>
    <property type="match status" value="2"/>
</dbReference>
<feature type="compositionally biased region" description="Basic and acidic residues" evidence="3">
    <location>
        <begin position="158"/>
        <end position="168"/>
    </location>
</feature>
<dbReference type="PANTHER" id="PTHR46349:SF2">
    <property type="entry name" value="CINGULIN-LIKE PROTEIN 1"/>
    <property type="match status" value="1"/>
</dbReference>
<feature type="compositionally biased region" description="Acidic residues" evidence="3">
    <location>
        <begin position="1236"/>
        <end position="1246"/>
    </location>
</feature>
<evidence type="ECO:0000259" key="4">
    <source>
        <dbReference type="Pfam" id="PF01576"/>
    </source>
</evidence>
<protein>
    <submittedName>
        <fullName evidence="5">Cingulin like 1</fullName>
    </submittedName>
</protein>
<sequence length="1268" mass="146558">MDTHVDGLRYAHEDNICCRPTEGKTQKRNPQNPKEGSYGVSIRVQGIDGHPYIVLNNKDRRSKSNISASDTDLHSLSRHLNIHENLPVPENPYGPFEPSTQYSGSSNGKTNPKQDAFKTTNLLNFQRNPELLKPYIPGENHLSADNYQSSVKSQNANRIEEDLQKDPPKITSIKSHESSQFVNKETSTSSTREEDQNKLTAESTSVLSSPSETITYESFSTSSGSPPSSSCVPVEAKKTRPDVLQFRRQDSAGPVLEGLRSRRSSCSSTATSSQSLQRLLSEEQEDALYADNVNRHENRRYIPFVPGTGRDIDTGCIPAVDELIEMFDSQTSPQRRGRSAKRNRIHPEDRKRARSVDSALPFGLEGSADYLNEFSKNLGKSNEHLLKPSQICAQKTHTQNYKLPFRRQNTTGRLPTQNAMADSVQKNNFTGSLQYPKDKPYGSKLRLDETDSALVLSALQNGSKENGDIKSSTSSLKLQSFSSATAEKNEKRLSAKKRPSSQSAQVTPDLLKGQQQLAQQTHEETAKQILYNYLKEGSPDNDDATKRKVNLVFEKIQTLKSRASNTSQVLEPPPEVKSLTEQKLDLEKKLSVLQKQVDEQRKENHHEEKSKTKANMKDIQEQLEKSMDENLVLREKLGESEKELRKHLEELFELKMEQEQYQTEIRDLQEQLSEMHDELDNAKSSVVDGEREALIEELLQMKQGVQELLLAKEEQEDLLRKRERELTALKGALKDEVSTHDQEIDRLKEQYDKELKKLRTSLEEAVENSEDVTVQKNEANRIKSECENRLRGLLEENEALRRKIQQLEAKIAELHTEINEINEDSDRLREKLKKSEKEKQQLAEALEKANDQVKETSQVSRKLENQLEDLKRNFSRITHEHQQLAERLKDESNQKEHLRNLKNEMENERWHLDKTIEKLQKEVTENVEFSRTNTVDLQKQFDEYRDKHRRDTSEIQRQLNDKTLEVEKSSQMIRKLQDEVRHLEENLQDQQRAHDEALTKNHLLQQTIKDLQYELDAKAHIKDDRVRQIKSMEDKILQLEMELDEEKNNSDLLLERITRCREQIEQTRGELLQERAARQDLECDKMSLERQNKDLRSRIAHLENSHRSNKEGLVAQMEARIAELEERLENEERDRANLQLSNRRLERKVKELMMQVDDEHLSLTDQKDQLSLRLKSMKRQVEQAEEEIDRLESAKKKLQRDLEEQVDLNDQIQSQLTTAKKELSRRKNSTSKILNDLEDDDDDVSTDGDSLYDAPSMYKFSRDDAFTA</sequence>
<feature type="domain" description="Myosin tail" evidence="4">
    <location>
        <begin position="558"/>
        <end position="992"/>
    </location>
</feature>
<feature type="region of interest" description="Disordered" evidence="3">
    <location>
        <begin position="148"/>
        <end position="275"/>
    </location>
</feature>
<dbReference type="Ensembl" id="ENSLLET00000009429.1">
    <property type="protein sequence ID" value="ENSLLEP00000009078.1"/>
    <property type="gene ID" value="ENSLLEG00000005559.1"/>
</dbReference>
<dbReference type="InterPro" id="IPR002928">
    <property type="entry name" value="Myosin_tail"/>
</dbReference>
<evidence type="ECO:0000313" key="6">
    <source>
        <dbReference type="Proteomes" id="UP000694569"/>
    </source>
</evidence>
<reference evidence="5" key="2">
    <citation type="submission" date="2025-09" db="UniProtKB">
        <authorList>
            <consortium name="Ensembl"/>
        </authorList>
    </citation>
    <scope>IDENTIFICATION</scope>
</reference>
<feature type="compositionally biased region" description="Polar residues" evidence="3">
    <location>
        <begin position="148"/>
        <end position="157"/>
    </location>
</feature>
<feature type="compositionally biased region" description="Basic and acidic residues" evidence="3">
    <location>
        <begin position="345"/>
        <end position="355"/>
    </location>
</feature>
<feature type="compositionally biased region" description="Polar residues" evidence="3">
    <location>
        <begin position="397"/>
        <end position="433"/>
    </location>
</feature>
<feature type="compositionally biased region" description="Polar residues" evidence="3">
    <location>
        <begin position="198"/>
        <end position="217"/>
    </location>
</feature>
<evidence type="ECO:0000256" key="2">
    <source>
        <dbReference type="SAM" id="Coils"/>
    </source>
</evidence>
<feature type="region of interest" description="Disordered" evidence="3">
    <location>
        <begin position="1219"/>
        <end position="1268"/>
    </location>
</feature>
<dbReference type="Gene3D" id="1.10.287.950">
    <property type="entry name" value="Methyl-accepting chemotaxis protein"/>
    <property type="match status" value="1"/>
</dbReference>
<dbReference type="GeneTree" id="ENSGT00940000154489"/>
<dbReference type="OrthoDB" id="6108017at2759"/>
<accession>A0A8C5PAM9</accession>
<dbReference type="GO" id="GO:0016459">
    <property type="term" value="C:myosin complex"/>
    <property type="evidence" value="ECO:0007669"/>
    <property type="project" value="InterPro"/>
</dbReference>
<dbReference type="GO" id="GO:0005923">
    <property type="term" value="C:bicellular tight junction"/>
    <property type="evidence" value="ECO:0007669"/>
    <property type="project" value="TreeGrafter"/>
</dbReference>
<keyword evidence="1 2" id="KW-0175">Coiled coil</keyword>
<dbReference type="GO" id="GO:0150105">
    <property type="term" value="P:protein localization to cell-cell junction"/>
    <property type="evidence" value="ECO:0007669"/>
    <property type="project" value="TreeGrafter"/>
</dbReference>
<evidence type="ECO:0000256" key="3">
    <source>
        <dbReference type="SAM" id="MobiDB-lite"/>
    </source>
</evidence>
<reference evidence="5" key="1">
    <citation type="submission" date="2025-08" db="UniProtKB">
        <authorList>
            <consortium name="Ensembl"/>
        </authorList>
    </citation>
    <scope>IDENTIFICATION</scope>
</reference>
<feature type="region of interest" description="Disordered" evidence="3">
    <location>
        <begin position="397"/>
        <end position="444"/>
    </location>
</feature>
<feature type="region of interest" description="Disordered" evidence="3">
    <location>
        <begin position="85"/>
        <end position="115"/>
    </location>
</feature>
<feature type="region of interest" description="Disordered" evidence="3">
    <location>
        <begin position="327"/>
        <end position="357"/>
    </location>
</feature>
<dbReference type="Proteomes" id="UP000694569">
    <property type="component" value="Unplaced"/>
</dbReference>
<feature type="domain" description="Myosin tail" evidence="4">
    <location>
        <begin position="1002"/>
        <end position="1222"/>
    </location>
</feature>
<feature type="compositionally biased region" description="Basic and acidic residues" evidence="3">
    <location>
        <begin position="235"/>
        <end position="250"/>
    </location>
</feature>
<gene>
    <name evidence="5" type="primary">CGNL1</name>
</gene>
<evidence type="ECO:0000313" key="5">
    <source>
        <dbReference type="Ensembl" id="ENSLLEP00000009078.1"/>
    </source>
</evidence>